<proteinExistence type="predicted"/>
<name>A0ABR1YV77_9PEZI</name>
<keyword evidence="3" id="KW-1185">Reference proteome</keyword>
<feature type="compositionally biased region" description="Acidic residues" evidence="1">
    <location>
        <begin position="57"/>
        <end position="73"/>
    </location>
</feature>
<reference evidence="2 3" key="1">
    <citation type="submission" date="2024-04" db="EMBL/GenBank/DDBJ databases">
        <title>Phyllosticta paracitricarpa is synonymous to the EU quarantine fungus P. citricarpa based on phylogenomic analyses.</title>
        <authorList>
            <consortium name="Lawrence Berkeley National Laboratory"/>
            <person name="Van Ingen-Buijs V.A."/>
            <person name="Van Westerhoven A.C."/>
            <person name="Haridas S."/>
            <person name="Skiadas P."/>
            <person name="Martin F."/>
            <person name="Groenewald J.Z."/>
            <person name="Crous P.W."/>
            <person name="Seidl M.F."/>
        </authorList>
    </citation>
    <scope>NUCLEOTIDE SEQUENCE [LARGE SCALE GENOMIC DNA]</scope>
    <source>
        <strain evidence="2 3">CBS 123374</strain>
    </source>
</reference>
<feature type="compositionally biased region" description="Polar residues" evidence="1">
    <location>
        <begin position="31"/>
        <end position="53"/>
    </location>
</feature>
<feature type="compositionally biased region" description="Basic and acidic residues" evidence="1">
    <location>
        <begin position="74"/>
        <end position="83"/>
    </location>
</feature>
<sequence>MNKTKKSDPSAMEPLRESVEDPDELPEEHSIISSETSAKVSRRTSSASPSVASLTEYDFDDVDDDDEDTEEHTEDASSDRPRCIHTDIGLRDMAASLKSQLPSATISSLQQLLYSAQATKSALLDLRAGSSLRHVQDAEQEDWEQQLAALYDRQAGARLAACDADLAYFRALLAEVVSVKFEGHLNTSEDAFEDELCRLQDEIGDTRASILVLRLRATTIWAKYFDRLQFEQRPIKAQDWGYSDGLIRRHRPPRSRVVIGNRTHRDVKAKLAYGQDTRLPPSLTMHLFGRNAPEHFLGLPAGIRRRNRYDEQGFLSLEYMTGGRQMGGCGSVDLRYRHFEELVELFRRSRFDGPDSRGWRDRMDELREKEHWGLPARWMRTSTMVKMAATIGLISDFGKYFDAGGIEDLEGLLQPGRRLQNESLDVNIVEEHLFPSQNVHVDVFDIEPLDFSCTNIVAEMQFRWGFR</sequence>
<gene>
    <name evidence="2" type="ORF">HDK90DRAFT_510200</name>
</gene>
<dbReference type="Proteomes" id="UP001492380">
    <property type="component" value="Unassembled WGS sequence"/>
</dbReference>
<feature type="region of interest" description="Disordered" evidence="1">
    <location>
        <begin position="1"/>
        <end position="83"/>
    </location>
</feature>
<comment type="caution">
    <text evidence="2">The sequence shown here is derived from an EMBL/GenBank/DDBJ whole genome shotgun (WGS) entry which is preliminary data.</text>
</comment>
<evidence type="ECO:0000313" key="2">
    <source>
        <dbReference type="EMBL" id="KAK8238587.1"/>
    </source>
</evidence>
<feature type="compositionally biased region" description="Basic and acidic residues" evidence="1">
    <location>
        <begin position="1"/>
        <end position="19"/>
    </location>
</feature>
<evidence type="ECO:0000256" key="1">
    <source>
        <dbReference type="SAM" id="MobiDB-lite"/>
    </source>
</evidence>
<accession>A0ABR1YV77</accession>
<protein>
    <submittedName>
        <fullName evidence="2">Uncharacterized protein</fullName>
    </submittedName>
</protein>
<dbReference type="EMBL" id="JBBWRZ010000004">
    <property type="protein sequence ID" value="KAK8238587.1"/>
    <property type="molecule type" value="Genomic_DNA"/>
</dbReference>
<organism evidence="2 3">
    <name type="scientific">Phyllosticta capitalensis</name>
    <dbReference type="NCBI Taxonomy" id="121624"/>
    <lineage>
        <taxon>Eukaryota</taxon>
        <taxon>Fungi</taxon>
        <taxon>Dikarya</taxon>
        <taxon>Ascomycota</taxon>
        <taxon>Pezizomycotina</taxon>
        <taxon>Dothideomycetes</taxon>
        <taxon>Dothideomycetes incertae sedis</taxon>
        <taxon>Botryosphaeriales</taxon>
        <taxon>Phyllostictaceae</taxon>
        <taxon>Phyllosticta</taxon>
    </lineage>
</organism>
<evidence type="ECO:0000313" key="3">
    <source>
        <dbReference type="Proteomes" id="UP001492380"/>
    </source>
</evidence>